<dbReference type="Pfam" id="PF00041">
    <property type="entry name" value="fn3"/>
    <property type="match status" value="5"/>
</dbReference>
<dbReference type="AlphaFoldDB" id="A0A3P9JWV8"/>
<dbReference type="PANTHER" id="PTHR14340">
    <property type="entry name" value="MICROFIBRIL-ASSOCIATED GLYCOPROTEIN 3"/>
    <property type="match status" value="1"/>
</dbReference>
<dbReference type="CDD" id="cd00063">
    <property type="entry name" value="FN3"/>
    <property type="match status" value="5"/>
</dbReference>
<feature type="domain" description="Fibronectin type-III" evidence="4">
    <location>
        <begin position="720"/>
        <end position="813"/>
    </location>
</feature>
<dbReference type="InterPro" id="IPR036179">
    <property type="entry name" value="Ig-like_dom_sf"/>
</dbReference>
<dbReference type="FunFam" id="2.60.40.10:FF:000012">
    <property type="entry name" value="titin isoform X1"/>
    <property type="match status" value="2"/>
</dbReference>
<evidence type="ECO:0000313" key="6">
    <source>
        <dbReference type="Proteomes" id="UP000265180"/>
    </source>
</evidence>
<dbReference type="Proteomes" id="UP000265180">
    <property type="component" value="Chromosome 21"/>
</dbReference>
<evidence type="ECO:0008006" key="7">
    <source>
        <dbReference type="Google" id="ProtNLM"/>
    </source>
</evidence>
<dbReference type="SMART" id="SM00408">
    <property type="entry name" value="IGc2"/>
    <property type="match status" value="3"/>
</dbReference>
<reference key="1">
    <citation type="journal article" date="2007" name="Nature">
        <title>The medaka draft genome and insights into vertebrate genome evolution.</title>
        <authorList>
            <person name="Kasahara M."/>
            <person name="Naruse K."/>
            <person name="Sasaki S."/>
            <person name="Nakatani Y."/>
            <person name="Qu W."/>
            <person name="Ahsan B."/>
            <person name="Yamada T."/>
            <person name="Nagayasu Y."/>
            <person name="Doi K."/>
            <person name="Kasai Y."/>
            <person name="Jindo T."/>
            <person name="Kobayashi D."/>
            <person name="Shimada A."/>
            <person name="Toyoda A."/>
            <person name="Kuroki Y."/>
            <person name="Fujiyama A."/>
            <person name="Sasaki T."/>
            <person name="Shimizu A."/>
            <person name="Asakawa S."/>
            <person name="Shimizu N."/>
            <person name="Hashimoto S."/>
            <person name="Yang J."/>
            <person name="Lee Y."/>
            <person name="Matsushima K."/>
            <person name="Sugano S."/>
            <person name="Sakaizumi M."/>
            <person name="Narita T."/>
            <person name="Ohishi K."/>
            <person name="Haga S."/>
            <person name="Ohta F."/>
            <person name="Nomoto H."/>
            <person name="Nogata K."/>
            <person name="Morishita T."/>
            <person name="Endo T."/>
            <person name="Shin-I T."/>
            <person name="Takeda H."/>
            <person name="Morishita S."/>
            <person name="Kohara Y."/>
        </authorList>
    </citation>
    <scope>NUCLEOTIDE SEQUENCE [LARGE SCALE GENOMIC DNA]</scope>
    <source>
        <strain>Hd-rR</strain>
    </source>
</reference>
<accession>A0A3P9JWV8</accession>
<reference evidence="5" key="3">
    <citation type="submission" date="2025-08" db="UniProtKB">
        <authorList>
            <consortium name="Ensembl"/>
        </authorList>
    </citation>
    <scope>IDENTIFICATION</scope>
    <source>
        <strain evidence="5">HNI</strain>
    </source>
</reference>
<feature type="domain" description="Fibronectin type-III" evidence="4">
    <location>
        <begin position="157"/>
        <end position="254"/>
    </location>
</feature>
<dbReference type="Pfam" id="PF07679">
    <property type="entry name" value="I-set"/>
    <property type="match status" value="3"/>
</dbReference>
<dbReference type="InterPro" id="IPR036116">
    <property type="entry name" value="FN3_sf"/>
</dbReference>
<dbReference type="InterPro" id="IPR003599">
    <property type="entry name" value="Ig_sub"/>
</dbReference>
<dbReference type="SUPFAM" id="SSF49265">
    <property type="entry name" value="Fibronectin type III"/>
    <property type="match status" value="3"/>
</dbReference>
<dbReference type="SUPFAM" id="SSF48726">
    <property type="entry name" value="Immunoglobulin"/>
    <property type="match status" value="4"/>
</dbReference>
<dbReference type="FunFam" id="2.60.40.10:FF:000112">
    <property type="entry name" value="Titin a"/>
    <property type="match status" value="2"/>
</dbReference>
<reference evidence="5 6" key="2">
    <citation type="submission" date="2017-04" db="EMBL/GenBank/DDBJ databases">
        <title>CpG methylation of centromeres and impact of large insertions on vertebrate speciation.</title>
        <authorList>
            <person name="Ichikawa K."/>
            <person name="Yoshimura J."/>
            <person name="Morishita S."/>
        </authorList>
    </citation>
    <scope>NUCLEOTIDE SEQUENCE</scope>
    <source>
        <strain evidence="5 6">HNI</strain>
    </source>
</reference>
<dbReference type="InterPro" id="IPR003598">
    <property type="entry name" value="Ig_sub2"/>
</dbReference>
<dbReference type="PRINTS" id="PR00014">
    <property type="entry name" value="FNTYPEIII"/>
</dbReference>
<keyword evidence="1" id="KW-0677">Repeat</keyword>
<dbReference type="PROSITE" id="PS50835">
    <property type="entry name" value="IG_LIKE"/>
    <property type="match status" value="2"/>
</dbReference>
<feature type="domain" description="Fibronectin type-III" evidence="4">
    <location>
        <begin position="436"/>
        <end position="530"/>
    </location>
</feature>
<name>A0A3P9JWV8_ORYLA</name>
<dbReference type="SMART" id="SM00060">
    <property type="entry name" value="FN3"/>
    <property type="match status" value="5"/>
</dbReference>
<evidence type="ECO:0000313" key="5">
    <source>
        <dbReference type="Ensembl" id="ENSORLP00020000398.1"/>
    </source>
</evidence>
<dbReference type="InterPro" id="IPR007110">
    <property type="entry name" value="Ig-like_dom"/>
</dbReference>
<sequence>MKDEGNLTEKAVIEKAVNFTQLSIDSCDRNDSGKYTLSLTNSSGCVSEFVSVKVLDTPGPPQNLVVKSIKKDSVTLEWDVPLNDGGSKIRNYVIDKRESTRKAYANVSTKCLKTTFKVENLIEGALYYFRVMAENEYGIGQAVETKTASKASEVPLPVGKVFLTDVTKTSATLAWEKPEHDGGSRIGGYLIEMLPKGTDKWGVATNTKTCDGTVTGLTAGAEYQFRIIAYNEKGKSEPRVLAAPVIASDMTMEPNINMQFNTYSVLAGKDLKLEFPVLGRPKPKVNWMKNGQPFKVTSRVNILNTASTTGIQITEACKDDFGKYSITANNAVGTVTEDLTVVILDKPGPPKGPVNTLKINADLAGYPAPVVYWTKDDKEIELRARIKIVLTDTSTSLIIKDSVRGDSGQYALTLRNIAGKVTVPINCVILDKPGPSAGPLQVTDLTAEDCTLSWGPPQETGGADITHYIVEKRETSRLAWTLVKGDITKTYLKVKGLLKGNEYIFKVLAVNKHGIGEALESESIKVTDPYTLATIRKILIVKHGTAFTLSVPIKGKPVPSVQWTKEGVDLKVRGTIESTGSSTSLTVDNSNRNDSGEYFVTIESPLGKATLPMVVKVLDTPGPPINVKVSAVTRDSATLTWDPPENDGGDPVKAYHVEKREASKKAWVSVTSNCHALTYKIEDLQEGAIYYFRVFAENEYGEGVPQEAKAGTKITEVPTQPSKLGVANVTKDCVTIAWTRPEYDGGSKVTGYVIDALEKGQTKWVKCATVKTMSHTIKSLREGAEYFFRVCAENHAGLSEPKEMIVPVIVKEIQGIVLTLLRTSLLASLCVAMSMCSVLWVLTSLELENL</sequence>
<dbReference type="InterPro" id="IPR013783">
    <property type="entry name" value="Ig-like_fold"/>
</dbReference>
<evidence type="ECO:0000259" key="3">
    <source>
        <dbReference type="PROSITE" id="PS50835"/>
    </source>
</evidence>
<evidence type="ECO:0000256" key="2">
    <source>
        <dbReference type="ARBA" id="ARBA00023319"/>
    </source>
</evidence>
<dbReference type="PROSITE" id="PS50853">
    <property type="entry name" value="FN3"/>
    <property type="match status" value="5"/>
</dbReference>
<dbReference type="FunFam" id="2.60.40.10:FF:000003">
    <property type="entry name" value="Titin isoform E"/>
    <property type="match status" value="1"/>
</dbReference>
<feature type="domain" description="Fibronectin type-III" evidence="4">
    <location>
        <begin position="623"/>
        <end position="718"/>
    </location>
</feature>
<dbReference type="FunFam" id="2.60.40.10:FF:000031">
    <property type="entry name" value="Myosin-binding protein C, slow type"/>
    <property type="match status" value="2"/>
</dbReference>
<dbReference type="InterPro" id="IPR013098">
    <property type="entry name" value="Ig_I-set"/>
</dbReference>
<feature type="domain" description="Fibronectin type-III" evidence="4">
    <location>
        <begin position="60"/>
        <end position="154"/>
    </location>
</feature>
<protein>
    <recommendedName>
        <fullName evidence="7">Titin</fullName>
    </recommendedName>
</protein>
<keyword evidence="2" id="KW-0393">Immunoglobulin domain</keyword>
<organism evidence="5 6">
    <name type="scientific">Oryzias latipes</name>
    <name type="common">Japanese rice fish</name>
    <name type="synonym">Japanese killifish</name>
    <dbReference type="NCBI Taxonomy" id="8090"/>
    <lineage>
        <taxon>Eukaryota</taxon>
        <taxon>Metazoa</taxon>
        <taxon>Chordata</taxon>
        <taxon>Craniata</taxon>
        <taxon>Vertebrata</taxon>
        <taxon>Euteleostomi</taxon>
        <taxon>Actinopterygii</taxon>
        <taxon>Neopterygii</taxon>
        <taxon>Teleostei</taxon>
        <taxon>Neoteleostei</taxon>
        <taxon>Acanthomorphata</taxon>
        <taxon>Ovalentaria</taxon>
        <taxon>Atherinomorphae</taxon>
        <taxon>Beloniformes</taxon>
        <taxon>Adrianichthyidae</taxon>
        <taxon>Oryziinae</taxon>
        <taxon>Oryzias</taxon>
    </lineage>
</organism>
<dbReference type="Gene3D" id="2.60.40.10">
    <property type="entry name" value="Immunoglobulins"/>
    <property type="match status" value="9"/>
</dbReference>
<feature type="domain" description="Ig-like" evidence="3">
    <location>
        <begin position="254"/>
        <end position="342"/>
    </location>
</feature>
<dbReference type="InterPro" id="IPR003961">
    <property type="entry name" value="FN3_dom"/>
</dbReference>
<evidence type="ECO:0000259" key="4">
    <source>
        <dbReference type="PROSITE" id="PS50853"/>
    </source>
</evidence>
<dbReference type="Ensembl" id="ENSORLT00020014780.1">
    <property type="protein sequence ID" value="ENSORLP00020000398.1"/>
    <property type="gene ID" value="ENSORLG00020022283.1"/>
</dbReference>
<proteinExistence type="predicted"/>
<reference evidence="5" key="4">
    <citation type="submission" date="2025-09" db="UniProtKB">
        <authorList>
            <consortium name="Ensembl"/>
        </authorList>
    </citation>
    <scope>IDENTIFICATION</scope>
    <source>
        <strain evidence="5">HNI</strain>
    </source>
</reference>
<dbReference type="FunFam" id="2.60.40.10:FF:000002">
    <property type="entry name" value="Titin a"/>
    <property type="match status" value="1"/>
</dbReference>
<evidence type="ECO:0000256" key="1">
    <source>
        <dbReference type="ARBA" id="ARBA00022737"/>
    </source>
</evidence>
<feature type="domain" description="Ig-like" evidence="3">
    <location>
        <begin position="529"/>
        <end position="616"/>
    </location>
</feature>
<dbReference type="SMART" id="SM00409">
    <property type="entry name" value="IG"/>
    <property type="match status" value="3"/>
</dbReference>
<dbReference type="PANTHER" id="PTHR14340:SF13">
    <property type="entry name" value="TITIN"/>
    <property type="match status" value="1"/>
</dbReference>